<dbReference type="Proteomes" id="UP000011182">
    <property type="component" value="Unassembled WGS sequence"/>
</dbReference>
<evidence type="ECO:0000313" key="2">
    <source>
        <dbReference type="Proteomes" id="UP000011182"/>
    </source>
</evidence>
<proteinExistence type="predicted"/>
<protein>
    <submittedName>
        <fullName evidence="1">Uncharacterized protein</fullName>
    </submittedName>
</protein>
<name>A0A9W5PBT6_9BACI</name>
<gene>
    <name evidence="1" type="ORF">BSI_34760</name>
</gene>
<dbReference type="EMBL" id="AMXN01000007">
    <property type="protein sequence ID" value="ELS59960.1"/>
    <property type="molecule type" value="Genomic_DNA"/>
</dbReference>
<comment type="caution">
    <text evidence="1">The sequence shown here is derived from an EMBL/GenBank/DDBJ whole genome shotgun (WGS) entry which is preliminary data.</text>
</comment>
<dbReference type="AlphaFoldDB" id="A0A9W5PBT6"/>
<sequence>MPILCRNAFFCILKKRLNFFIKLFLYKSFQAVLRTINQVQMEGSIG</sequence>
<reference evidence="1 2" key="1">
    <citation type="journal article" date="2014" name="Syst. Appl. Microbiol.">
        <title>Genomic insights into the taxonomic status of the three subspecies of Bacillus subtilis.</title>
        <authorList>
            <person name="Yi H."/>
            <person name="Chun J."/>
            <person name="Cha C.J."/>
        </authorList>
    </citation>
    <scope>NUCLEOTIDE SEQUENCE [LARGE SCALE GENOMIC DNA]</scope>
    <source>
        <strain evidence="1 2">KCTC 13429</strain>
    </source>
</reference>
<keyword evidence="2" id="KW-1185">Reference proteome</keyword>
<organism evidence="1 2">
    <name type="scientific">Bacillus inaquosorum KCTC 13429</name>
    <dbReference type="NCBI Taxonomy" id="1236548"/>
    <lineage>
        <taxon>Bacteria</taxon>
        <taxon>Bacillati</taxon>
        <taxon>Bacillota</taxon>
        <taxon>Bacilli</taxon>
        <taxon>Bacillales</taxon>
        <taxon>Bacillaceae</taxon>
        <taxon>Bacillus</taxon>
    </lineage>
</organism>
<evidence type="ECO:0000313" key="1">
    <source>
        <dbReference type="EMBL" id="ELS59960.1"/>
    </source>
</evidence>
<accession>A0A9W5PBT6</accession>